<accession>A0A0A2LZC8</accession>
<feature type="transmembrane region" description="Helical" evidence="1">
    <location>
        <begin position="6"/>
        <end position="22"/>
    </location>
</feature>
<name>A0A0A2LZC8_9FLAO</name>
<evidence type="ECO:0000313" key="2">
    <source>
        <dbReference type="EMBL" id="KGO84573.1"/>
    </source>
</evidence>
<keyword evidence="3" id="KW-1185">Reference proteome</keyword>
<feature type="transmembrane region" description="Helical" evidence="1">
    <location>
        <begin position="110"/>
        <end position="127"/>
    </location>
</feature>
<dbReference type="STRING" id="1121895.GCA_000378485_02048"/>
<comment type="caution">
    <text evidence="2">The sequence shown here is derived from an EMBL/GenBank/DDBJ whole genome shotgun (WGS) entry which is preliminary data.</text>
</comment>
<evidence type="ECO:0000313" key="3">
    <source>
        <dbReference type="Proteomes" id="UP000030152"/>
    </source>
</evidence>
<gene>
    <name evidence="2" type="ORF">Q765_20855</name>
</gene>
<dbReference type="EMBL" id="JRLX01000058">
    <property type="protein sequence ID" value="KGO84573.1"/>
    <property type="molecule type" value="Genomic_DNA"/>
</dbReference>
<dbReference type="Proteomes" id="UP000030152">
    <property type="component" value="Unassembled WGS sequence"/>
</dbReference>
<keyword evidence="1" id="KW-0812">Transmembrane</keyword>
<organism evidence="2 3">
    <name type="scientific">Flavobacterium rivuli WB 3.3-2 = DSM 21788</name>
    <dbReference type="NCBI Taxonomy" id="1121895"/>
    <lineage>
        <taxon>Bacteria</taxon>
        <taxon>Pseudomonadati</taxon>
        <taxon>Bacteroidota</taxon>
        <taxon>Flavobacteriia</taxon>
        <taxon>Flavobacteriales</taxon>
        <taxon>Flavobacteriaceae</taxon>
        <taxon>Flavobacterium</taxon>
    </lineage>
</organism>
<feature type="transmembrane region" description="Helical" evidence="1">
    <location>
        <begin position="56"/>
        <end position="78"/>
    </location>
</feature>
<evidence type="ECO:0000256" key="1">
    <source>
        <dbReference type="SAM" id="Phobius"/>
    </source>
</evidence>
<sequence length="130" mass="15121">MLESLFLLGLLVKNLVYFFILKNNFIPKYLFYIIGFVILIISIGIAVFTIDFKGKGIIPMILNIDFFLISFSFLIRFLNKVLSLISNAFDNKVVNPFDIFFDINFKLSHFYILITIIQASIILIYFAKQT</sequence>
<protein>
    <submittedName>
        <fullName evidence="2">Uncharacterized protein</fullName>
    </submittedName>
</protein>
<reference evidence="2 3" key="1">
    <citation type="submission" date="2013-09" db="EMBL/GenBank/DDBJ databases">
        <authorList>
            <person name="Zeng Z."/>
            <person name="Chen C."/>
        </authorList>
    </citation>
    <scope>NUCLEOTIDE SEQUENCE [LARGE SCALE GENOMIC DNA]</scope>
    <source>
        <strain evidence="2 3">WB 3.3-2</strain>
    </source>
</reference>
<keyword evidence="1" id="KW-1133">Transmembrane helix</keyword>
<feature type="transmembrane region" description="Helical" evidence="1">
    <location>
        <begin position="29"/>
        <end position="50"/>
    </location>
</feature>
<keyword evidence="1" id="KW-0472">Membrane</keyword>
<dbReference type="AlphaFoldDB" id="A0A0A2LZC8"/>
<proteinExistence type="predicted"/>
<dbReference type="eggNOG" id="ENOG5032HEJ">
    <property type="taxonomic scope" value="Bacteria"/>
</dbReference>